<evidence type="ECO:0000256" key="2">
    <source>
        <dbReference type="ARBA" id="ARBA00022475"/>
    </source>
</evidence>
<keyword evidence="2" id="KW-1003">Cell membrane</keyword>
<dbReference type="GO" id="GO:0005886">
    <property type="term" value="C:plasma membrane"/>
    <property type="evidence" value="ECO:0007669"/>
    <property type="project" value="UniProtKB-SubCell"/>
</dbReference>
<dbReference type="Proteomes" id="UP000695007">
    <property type="component" value="Unplaced"/>
</dbReference>
<evidence type="ECO:0000256" key="1">
    <source>
        <dbReference type="ARBA" id="ARBA00004651"/>
    </source>
</evidence>
<dbReference type="Pfam" id="PF02949">
    <property type="entry name" value="7tm_6"/>
    <property type="match status" value="1"/>
</dbReference>
<evidence type="ECO:0000256" key="5">
    <source>
        <dbReference type="ARBA" id="ARBA00022725"/>
    </source>
</evidence>
<keyword evidence="5" id="KW-0552">Olfaction</keyword>
<keyword evidence="7 10" id="KW-0472">Membrane</keyword>
<feature type="transmembrane region" description="Helical" evidence="10">
    <location>
        <begin position="201"/>
        <end position="222"/>
    </location>
</feature>
<evidence type="ECO:0000256" key="4">
    <source>
        <dbReference type="ARBA" id="ARBA00022692"/>
    </source>
</evidence>
<keyword evidence="9" id="KW-0807">Transducer</keyword>
<proteinExistence type="predicted"/>
<evidence type="ECO:0000313" key="12">
    <source>
        <dbReference type="RefSeq" id="XP_011495192.1"/>
    </source>
</evidence>
<dbReference type="GO" id="GO:0004984">
    <property type="term" value="F:olfactory receptor activity"/>
    <property type="evidence" value="ECO:0007669"/>
    <property type="project" value="InterPro"/>
</dbReference>
<feature type="transmembrane region" description="Helical" evidence="10">
    <location>
        <begin position="114"/>
        <end position="146"/>
    </location>
</feature>
<evidence type="ECO:0000256" key="7">
    <source>
        <dbReference type="ARBA" id="ARBA00023136"/>
    </source>
</evidence>
<organism evidence="11 12">
    <name type="scientific">Ceratosolen solmsi marchali</name>
    <dbReference type="NCBI Taxonomy" id="326594"/>
    <lineage>
        <taxon>Eukaryota</taxon>
        <taxon>Metazoa</taxon>
        <taxon>Ecdysozoa</taxon>
        <taxon>Arthropoda</taxon>
        <taxon>Hexapoda</taxon>
        <taxon>Insecta</taxon>
        <taxon>Pterygota</taxon>
        <taxon>Neoptera</taxon>
        <taxon>Endopterygota</taxon>
        <taxon>Hymenoptera</taxon>
        <taxon>Apocrita</taxon>
        <taxon>Proctotrupomorpha</taxon>
        <taxon>Chalcidoidea</taxon>
        <taxon>Agaonidae</taxon>
        <taxon>Agaoninae</taxon>
        <taxon>Ceratosolen</taxon>
    </lineage>
</organism>
<protein>
    <submittedName>
        <fullName evidence="12">Uncharacterized protein LOC105360100</fullName>
    </submittedName>
</protein>
<comment type="subcellular location">
    <subcellularLocation>
        <location evidence="1">Cell membrane</location>
        <topology evidence="1">Multi-pass membrane protein</topology>
    </subcellularLocation>
</comment>
<dbReference type="AlphaFoldDB" id="A0AAJ6VLZ9"/>
<dbReference type="InterPro" id="IPR004117">
    <property type="entry name" value="7tm6_olfct_rcpt"/>
</dbReference>
<evidence type="ECO:0000313" key="11">
    <source>
        <dbReference type="Proteomes" id="UP000695007"/>
    </source>
</evidence>
<sequence>MYLIGASIKLCISIILKSKLKIIYILLANTWNMMADAEELKIICGYLEIGRRKVIIYTVFMFSTSILYLIIPISAPLLDYISLHENISRTKIFPIHIEYGISKEKYYYPLLLHFIFGGFPTIMVIVIFDLGFILIVENFAALFALVSYRLSKSLKTAEDIENHVITFSKGDKIAYFHLVNAINLHQQAIGYVNLMEDCYNIPWVIVIFINLLLAGSGFAIFIFKEDQPDELIRYGPIIIAGLIHFYCLFHSGQRIIDYSSQVFDNCYSCKWYNLSTKSIYLVKMMMMRSFRYSTLTAGNLLCLRLNTFTKVKLKI</sequence>
<dbReference type="RefSeq" id="XP_011495192.1">
    <property type="nucleotide sequence ID" value="XM_011496890.1"/>
</dbReference>
<keyword evidence="8" id="KW-0675">Receptor</keyword>
<keyword evidence="11" id="KW-1185">Reference proteome</keyword>
<feature type="transmembrane region" description="Helical" evidence="10">
    <location>
        <begin position="54"/>
        <end position="75"/>
    </location>
</feature>
<evidence type="ECO:0000256" key="6">
    <source>
        <dbReference type="ARBA" id="ARBA00022989"/>
    </source>
</evidence>
<evidence type="ECO:0000256" key="9">
    <source>
        <dbReference type="ARBA" id="ARBA00023224"/>
    </source>
</evidence>
<evidence type="ECO:0000256" key="10">
    <source>
        <dbReference type="SAM" id="Phobius"/>
    </source>
</evidence>
<evidence type="ECO:0000256" key="3">
    <source>
        <dbReference type="ARBA" id="ARBA00022606"/>
    </source>
</evidence>
<keyword evidence="4 10" id="KW-0812">Transmembrane</keyword>
<dbReference type="PANTHER" id="PTHR21137:SF35">
    <property type="entry name" value="ODORANT RECEPTOR 19A-RELATED"/>
    <property type="match status" value="1"/>
</dbReference>
<dbReference type="GeneID" id="105360100"/>
<dbReference type="GO" id="GO:0007165">
    <property type="term" value="P:signal transduction"/>
    <property type="evidence" value="ECO:0007669"/>
    <property type="project" value="UniProtKB-KW"/>
</dbReference>
<dbReference type="GO" id="GO:0005549">
    <property type="term" value="F:odorant binding"/>
    <property type="evidence" value="ECO:0007669"/>
    <property type="project" value="InterPro"/>
</dbReference>
<accession>A0AAJ6VLZ9</accession>
<keyword evidence="6 10" id="KW-1133">Transmembrane helix</keyword>
<name>A0AAJ6VLZ9_9HYME</name>
<gene>
    <name evidence="12" type="primary">LOC105360100</name>
</gene>
<evidence type="ECO:0000256" key="8">
    <source>
        <dbReference type="ARBA" id="ARBA00023170"/>
    </source>
</evidence>
<dbReference type="KEGG" id="csol:105360100"/>
<reference evidence="12" key="1">
    <citation type="submission" date="2025-08" db="UniProtKB">
        <authorList>
            <consortium name="RefSeq"/>
        </authorList>
    </citation>
    <scope>IDENTIFICATION</scope>
</reference>
<feature type="transmembrane region" description="Helical" evidence="10">
    <location>
        <begin position="234"/>
        <end position="251"/>
    </location>
</feature>
<dbReference type="PANTHER" id="PTHR21137">
    <property type="entry name" value="ODORANT RECEPTOR"/>
    <property type="match status" value="1"/>
</dbReference>
<keyword evidence="3" id="KW-0716">Sensory transduction</keyword>